<dbReference type="FunFam" id="1.10.8.50:FF:000001">
    <property type="entry name" value="30S ribosomal protein S13"/>
    <property type="match status" value="1"/>
</dbReference>
<evidence type="ECO:0000256" key="3">
    <source>
        <dbReference type="ARBA" id="ARBA00023274"/>
    </source>
</evidence>
<dbReference type="Pfam" id="PF00416">
    <property type="entry name" value="Ribosomal_S13"/>
    <property type="match status" value="1"/>
</dbReference>
<dbReference type="SUPFAM" id="SSF46946">
    <property type="entry name" value="S13-like H2TH domain"/>
    <property type="match status" value="1"/>
</dbReference>
<dbReference type="PANTHER" id="PTHR10871">
    <property type="entry name" value="30S RIBOSOMAL PROTEIN S13/40S RIBOSOMAL PROTEIN S18"/>
    <property type="match status" value="1"/>
</dbReference>
<keyword evidence="2 4" id="KW-0689">Ribosomal protein</keyword>
<dbReference type="PIRSF" id="PIRSF002134">
    <property type="entry name" value="Ribosomal_S13"/>
    <property type="match status" value="1"/>
</dbReference>
<dbReference type="GO" id="GO:0005739">
    <property type="term" value="C:mitochondrion"/>
    <property type="evidence" value="ECO:0007669"/>
    <property type="project" value="TreeGrafter"/>
</dbReference>
<dbReference type="HAMAP" id="MF_01315">
    <property type="entry name" value="Ribosomal_uS13"/>
    <property type="match status" value="1"/>
</dbReference>
<dbReference type="EMBL" id="MH681882">
    <property type="protein sequence ID" value="QDX17597.1"/>
    <property type="molecule type" value="Genomic_DNA"/>
</dbReference>
<name>A0A5B8I0H2_9STRA</name>
<keyword evidence="3 4" id="KW-0687">Ribonucleoprotein</keyword>
<comment type="similarity">
    <text evidence="1 4">Belongs to the universal ribosomal protein uS13 family.</text>
</comment>
<dbReference type="Gene3D" id="1.10.8.50">
    <property type="match status" value="1"/>
</dbReference>
<evidence type="ECO:0000313" key="5">
    <source>
        <dbReference type="EMBL" id="QDX17597.1"/>
    </source>
</evidence>
<dbReference type="GeneID" id="41663705"/>
<accession>A0A5B8I0H2</accession>
<dbReference type="PANTHER" id="PTHR10871:SF1">
    <property type="entry name" value="SMALL RIBOSOMAL SUBUNIT PROTEIN US13M"/>
    <property type="match status" value="1"/>
</dbReference>
<proteinExistence type="inferred from homology"/>
<keyword evidence="5" id="KW-0496">Mitochondrion</keyword>
<dbReference type="PROSITE" id="PS50159">
    <property type="entry name" value="RIBOSOMAL_S13_2"/>
    <property type="match status" value="1"/>
</dbReference>
<dbReference type="InterPro" id="IPR001892">
    <property type="entry name" value="Ribosomal_uS13"/>
</dbReference>
<organism evidence="5">
    <name type="scientific">Haslea nusantara</name>
    <dbReference type="NCBI Taxonomy" id="2600302"/>
    <lineage>
        <taxon>Eukaryota</taxon>
        <taxon>Sar</taxon>
        <taxon>Stramenopiles</taxon>
        <taxon>Ochrophyta</taxon>
        <taxon>Bacillariophyta</taxon>
        <taxon>Bacillariophyceae</taxon>
        <taxon>Bacillariophycidae</taxon>
        <taxon>Naviculales</taxon>
        <taxon>Naviculaceae</taxon>
        <taxon>Haslea</taxon>
    </lineage>
</organism>
<dbReference type="GO" id="GO:0003735">
    <property type="term" value="F:structural constituent of ribosome"/>
    <property type="evidence" value="ECO:0007669"/>
    <property type="project" value="InterPro"/>
</dbReference>
<gene>
    <name evidence="5" type="primary">rps13</name>
</gene>
<dbReference type="GO" id="GO:0015935">
    <property type="term" value="C:small ribosomal subunit"/>
    <property type="evidence" value="ECO:0007669"/>
    <property type="project" value="TreeGrafter"/>
</dbReference>
<evidence type="ECO:0000256" key="4">
    <source>
        <dbReference type="RuleBase" id="RU003830"/>
    </source>
</evidence>
<dbReference type="InterPro" id="IPR027437">
    <property type="entry name" value="Rbsml_uS13_C"/>
</dbReference>
<geneLocation type="mitochondrion" evidence="5"/>
<evidence type="ECO:0000256" key="1">
    <source>
        <dbReference type="ARBA" id="ARBA00008080"/>
    </source>
</evidence>
<reference evidence="5" key="1">
    <citation type="journal article" date="2019" name="Plant Ecol Evol">
        <title>Haslea nusantara (Bacillariophyceae), a new blue diatom from the Java Sea, Indonesia: morphology, biometry and molecular characterization.</title>
        <authorList>
            <person name="Prasetiya F.S."/>
            <person name="Gastineau R."/>
            <person name="Poulin M."/>
            <person name="Lemieux C."/>
            <person name="Turmel M."/>
            <person name="Syakti A.D."/>
            <person name="Hardivillier Y."/>
            <person name="Widowati I."/>
            <person name="Risjani Y."/>
            <person name="Iskandar I."/>
            <person name="Subroto T."/>
            <person name="Falaise C."/>
            <person name="Arsad S."/>
            <person name="Safitri I."/>
            <person name="Mouget J.-L."/>
            <person name="Leignel V."/>
        </authorList>
    </citation>
    <scope>NUCLEOTIDE SEQUENCE</scope>
</reference>
<dbReference type="InterPro" id="IPR010979">
    <property type="entry name" value="Ribosomal_uS13-like_H2TH"/>
</dbReference>
<evidence type="ECO:0000256" key="2">
    <source>
        <dbReference type="ARBA" id="ARBA00022980"/>
    </source>
</evidence>
<dbReference type="RefSeq" id="YP_009688018.1">
    <property type="nucleotide sequence ID" value="NC_044492.1"/>
</dbReference>
<dbReference type="AlphaFoldDB" id="A0A5B8I0H2"/>
<dbReference type="Gene3D" id="4.10.910.10">
    <property type="entry name" value="30s ribosomal protein s13, domain 2"/>
    <property type="match status" value="1"/>
</dbReference>
<dbReference type="GO" id="GO:0006412">
    <property type="term" value="P:translation"/>
    <property type="evidence" value="ECO:0007669"/>
    <property type="project" value="InterPro"/>
</dbReference>
<sequence length="116" mass="13128">MVYLLESKLPENKSVVFALQYIYGVGKTRAVLICKKLGFSTNLKVKNLSENQIVQILSLINSLNLVLAHDLKKLKAGLTKNLVSIKSYRGLRRVRGLPVRGQRTHTNARTARRVRK</sequence>
<dbReference type="GO" id="GO:0003723">
    <property type="term" value="F:RNA binding"/>
    <property type="evidence" value="ECO:0007669"/>
    <property type="project" value="InterPro"/>
</dbReference>
<protein>
    <submittedName>
        <fullName evidence="5">Ribosomal protein S13</fullName>
    </submittedName>
</protein>